<keyword evidence="2" id="KW-1185">Reference proteome</keyword>
<organism evidence="1 2">
    <name type="scientific">Desulfosporosinus metallidurans</name>
    <dbReference type="NCBI Taxonomy" id="1888891"/>
    <lineage>
        <taxon>Bacteria</taxon>
        <taxon>Bacillati</taxon>
        <taxon>Bacillota</taxon>
        <taxon>Clostridia</taxon>
        <taxon>Eubacteriales</taxon>
        <taxon>Desulfitobacteriaceae</taxon>
        <taxon>Desulfosporosinus</taxon>
    </lineage>
</organism>
<dbReference type="EMBL" id="MLBF01000019">
    <property type="protein sequence ID" value="OLN31396.1"/>
    <property type="molecule type" value="Genomic_DNA"/>
</dbReference>
<proteinExistence type="predicted"/>
<sequence>MKMIEIESTVDQQGKLTIPARLMEDLGLVPGDTLRLACVSKSLGDPLNTFGEILIASNGITSLEEMEAEEGEISLPNELLEAANIPLSSDIEIICTEGAIIITAADLLDMIPDELCQLFAELKISPEAVRSVIRNGGVLDGQ</sequence>
<dbReference type="OrthoDB" id="2044893at2"/>
<dbReference type="Proteomes" id="UP000186102">
    <property type="component" value="Unassembled WGS sequence"/>
</dbReference>
<name>A0A1Q8QVQ7_9FIRM</name>
<gene>
    <name evidence="1" type="ORF">DSOL_2735</name>
</gene>
<dbReference type="STRING" id="1888891.DSOL_2735"/>
<dbReference type="AlphaFoldDB" id="A0A1Q8QVQ7"/>
<protein>
    <recommendedName>
        <fullName evidence="3">SpoVT-AbrB domain-containing protein</fullName>
    </recommendedName>
</protein>
<dbReference type="InterPro" id="IPR037914">
    <property type="entry name" value="SpoVT-AbrB_sf"/>
</dbReference>
<evidence type="ECO:0000313" key="1">
    <source>
        <dbReference type="EMBL" id="OLN31396.1"/>
    </source>
</evidence>
<accession>A0A1Q8QVQ7</accession>
<reference evidence="1 2" key="1">
    <citation type="submission" date="2016-09" db="EMBL/GenBank/DDBJ databases">
        <title>Complete genome of Desulfosporosinus sp. OL.</title>
        <authorList>
            <person name="Mardanov A."/>
            <person name="Beletsky A."/>
            <person name="Panova A."/>
            <person name="Karnachuk O."/>
            <person name="Ravin N."/>
        </authorList>
    </citation>
    <scope>NUCLEOTIDE SEQUENCE [LARGE SCALE GENOMIC DNA]</scope>
    <source>
        <strain evidence="1 2">OL</strain>
    </source>
</reference>
<dbReference type="SUPFAM" id="SSF89447">
    <property type="entry name" value="AbrB/MazE/MraZ-like"/>
    <property type="match status" value="1"/>
</dbReference>
<comment type="caution">
    <text evidence="1">The sequence shown here is derived from an EMBL/GenBank/DDBJ whole genome shotgun (WGS) entry which is preliminary data.</text>
</comment>
<evidence type="ECO:0000313" key="2">
    <source>
        <dbReference type="Proteomes" id="UP000186102"/>
    </source>
</evidence>
<evidence type="ECO:0008006" key="3">
    <source>
        <dbReference type="Google" id="ProtNLM"/>
    </source>
</evidence>
<dbReference type="RefSeq" id="WP_075365302.1">
    <property type="nucleotide sequence ID" value="NZ_MLBF01000019.1"/>
</dbReference>